<protein>
    <submittedName>
        <fullName evidence="2">LysM domain-containing protein</fullName>
    </submittedName>
</protein>
<reference evidence="2 4" key="1">
    <citation type="submission" date="2017-02" db="EMBL/GenBank/DDBJ databases">
        <authorList>
            <person name="Varghese N."/>
            <person name="Submissions S."/>
        </authorList>
    </citation>
    <scope>NUCLEOTIDE SEQUENCE [LARGE SCALE GENOMIC DNA]</scope>
    <source>
        <strain evidence="2 4">DSM 16775</strain>
    </source>
</reference>
<keyword evidence="4" id="KW-1185">Reference proteome</keyword>
<gene>
    <name evidence="3" type="ORF">NCTC11212_04051</name>
    <name evidence="2" type="ORF">SAMN05421800_13613</name>
</gene>
<dbReference type="CDD" id="cd00118">
    <property type="entry name" value="LysM"/>
    <property type="match status" value="1"/>
</dbReference>
<dbReference type="Proteomes" id="UP000251937">
    <property type="component" value="Unassembled WGS sequence"/>
</dbReference>
<evidence type="ECO:0000313" key="3">
    <source>
        <dbReference type="EMBL" id="SQA92397.1"/>
    </source>
</evidence>
<feature type="domain" description="LysM" evidence="1">
    <location>
        <begin position="6"/>
        <end position="51"/>
    </location>
</feature>
<dbReference type="RefSeq" id="WP_079467137.1">
    <property type="nucleotide sequence ID" value="NZ_CP033934.1"/>
</dbReference>
<evidence type="ECO:0000259" key="1">
    <source>
        <dbReference type="PROSITE" id="PS51782"/>
    </source>
</evidence>
<evidence type="ECO:0000313" key="5">
    <source>
        <dbReference type="Proteomes" id="UP000251937"/>
    </source>
</evidence>
<evidence type="ECO:0000313" key="4">
    <source>
        <dbReference type="Proteomes" id="UP000190669"/>
    </source>
</evidence>
<dbReference type="KEGG" id="cbp:EB354_02255"/>
<name>A0AAX2IT41_9FLAO</name>
<dbReference type="InterPro" id="IPR018392">
    <property type="entry name" value="LysM"/>
</dbReference>
<evidence type="ECO:0000313" key="2">
    <source>
        <dbReference type="EMBL" id="SKC11691.1"/>
    </source>
</evidence>
<dbReference type="EMBL" id="UAVR01000023">
    <property type="protein sequence ID" value="SQA92397.1"/>
    <property type="molecule type" value="Genomic_DNA"/>
</dbReference>
<dbReference type="PROSITE" id="PS51782">
    <property type="entry name" value="LYSM"/>
    <property type="match status" value="1"/>
</dbReference>
<organism evidence="3 5">
    <name type="scientific">Chryseobacterium balustinum</name>
    <dbReference type="NCBI Taxonomy" id="246"/>
    <lineage>
        <taxon>Bacteria</taxon>
        <taxon>Pseudomonadati</taxon>
        <taxon>Bacteroidota</taxon>
        <taxon>Flavobacteriia</taxon>
        <taxon>Flavobacteriales</taxon>
        <taxon>Weeksellaceae</taxon>
        <taxon>Chryseobacterium group</taxon>
        <taxon>Chryseobacterium</taxon>
    </lineage>
</organism>
<proteinExistence type="predicted"/>
<accession>A0AAX2IT41</accession>
<dbReference type="Pfam" id="PF01476">
    <property type="entry name" value="LysM"/>
    <property type="match status" value="1"/>
</dbReference>
<sequence length="355" mass="41437">MGENIFKHVIKKEDTLESLADQYGTNIEELIKYHNSFSGVTNLIVSNVLPMHLDYIVIDRNFIKNKEINNAENGKINLNNKARYRCEQNNLVLVDGNPNFSAQTKTQYLLSNKQDISFSLLNAILEDYVTAVQPAGMESAFELIKHIEQIRSDITFAHSEGKINKVINLKELQEKWEFFLDKTSQNISFYNELNNKSPEVIKDFIENGRKEFSNEHIFSEVISKNLFYHTLINVYKNNDANEYSFTQQSQLFPNIMLNVNVIKSIVTEDENSTTYRLVGVLDRSKLNEVEIKNLYEQMYQPIIKFSFTEFDYIYRITYQIENSTGQLIKSSASIKEFVKNNYDVITKFELRRVEL</sequence>
<reference evidence="3 5" key="2">
    <citation type="submission" date="2018-06" db="EMBL/GenBank/DDBJ databases">
        <authorList>
            <consortium name="Pathogen Informatics"/>
            <person name="Doyle S."/>
        </authorList>
    </citation>
    <scope>NUCLEOTIDE SEQUENCE [LARGE SCALE GENOMIC DNA]</scope>
    <source>
        <strain evidence="3 5">NCTC11212</strain>
    </source>
</reference>
<dbReference type="AlphaFoldDB" id="A0AAX2IT41"/>
<dbReference type="Proteomes" id="UP000190669">
    <property type="component" value="Unassembled WGS sequence"/>
</dbReference>
<dbReference type="EMBL" id="FUZE01000036">
    <property type="protein sequence ID" value="SKC11691.1"/>
    <property type="molecule type" value="Genomic_DNA"/>
</dbReference>
<comment type="caution">
    <text evidence="3">The sequence shown here is derived from an EMBL/GenBank/DDBJ whole genome shotgun (WGS) entry which is preliminary data.</text>
</comment>